<dbReference type="NCBIfam" id="TIGR02595">
    <property type="entry name" value="PEP_CTERM"/>
    <property type="match status" value="1"/>
</dbReference>
<proteinExistence type="predicted"/>
<evidence type="ECO:0000313" key="2">
    <source>
        <dbReference type="Proteomes" id="UP000450676"/>
    </source>
</evidence>
<evidence type="ECO:0000313" key="1">
    <source>
        <dbReference type="EMBL" id="MYN09127.1"/>
    </source>
</evidence>
<comment type="caution">
    <text evidence="1">The sequence shown here is derived from an EMBL/GenBank/DDBJ whole genome shotgun (WGS) entry which is preliminary data.</text>
</comment>
<dbReference type="AlphaFoldDB" id="A0A7X4HEL2"/>
<sequence length="186" mass="20007">MADANIWGVQGYRYTGATPFELTVSVTLDSQFSPAVSGAGYNHSFFAVSLFDTEGYTFDYNLNAQSGSSCPILRTASGPGCANLPEIFARDQRFLYDTGSVTTTVSYMLNPGQTFYVGAYLDANVCCGGVVDSSHTLTMRFNDAAMLDSFAVAMVPEPGQWALMLTGLALLSGFARRPRIVSRPRG</sequence>
<protein>
    <submittedName>
        <fullName evidence="1">PEP-CTERM sorting domain-containing protein</fullName>
    </submittedName>
</protein>
<reference evidence="1 2" key="1">
    <citation type="submission" date="2019-12" db="EMBL/GenBank/DDBJ databases">
        <title>Novel species isolated from a subtropical stream in China.</title>
        <authorList>
            <person name="Lu H."/>
        </authorList>
    </citation>
    <scope>NUCLEOTIDE SEQUENCE [LARGE SCALE GENOMIC DNA]</scope>
    <source>
        <strain evidence="1 2">FT127W</strain>
    </source>
</reference>
<dbReference type="InterPro" id="IPR013424">
    <property type="entry name" value="Ice-binding_C"/>
</dbReference>
<name>A0A7X4HEL2_9BURK</name>
<dbReference type="EMBL" id="WWCU01000020">
    <property type="protein sequence ID" value="MYN09127.1"/>
    <property type="molecule type" value="Genomic_DNA"/>
</dbReference>
<accession>A0A7X4HEL2</accession>
<keyword evidence="2" id="KW-1185">Reference proteome</keyword>
<organism evidence="1 2">
    <name type="scientific">Pseudoduganella aquatica</name>
    <dbReference type="NCBI Taxonomy" id="2660641"/>
    <lineage>
        <taxon>Bacteria</taxon>
        <taxon>Pseudomonadati</taxon>
        <taxon>Pseudomonadota</taxon>
        <taxon>Betaproteobacteria</taxon>
        <taxon>Burkholderiales</taxon>
        <taxon>Oxalobacteraceae</taxon>
        <taxon>Telluria group</taxon>
        <taxon>Pseudoduganella</taxon>
    </lineage>
</organism>
<dbReference type="Proteomes" id="UP000450676">
    <property type="component" value="Unassembled WGS sequence"/>
</dbReference>
<gene>
    <name evidence="1" type="ORF">GTP77_17515</name>
</gene>